<evidence type="ECO:0000256" key="5">
    <source>
        <dbReference type="SAM" id="Phobius"/>
    </source>
</evidence>
<keyword evidence="4 5" id="KW-0472">Membrane</keyword>
<dbReference type="Pfam" id="PF00324">
    <property type="entry name" value="AA_permease"/>
    <property type="match status" value="1"/>
</dbReference>
<organism evidence="7 8">
    <name type="scientific">Desulfosporosinus fructosivorans</name>
    <dbReference type="NCBI Taxonomy" id="2018669"/>
    <lineage>
        <taxon>Bacteria</taxon>
        <taxon>Bacillati</taxon>
        <taxon>Bacillota</taxon>
        <taxon>Clostridia</taxon>
        <taxon>Eubacteriales</taxon>
        <taxon>Desulfitobacteriaceae</taxon>
        <taxon>Desulfosporosinus</taxon>
    </lineage>
</organism>
<sequence length="484" mass="54462">MLQDKESLVFSNDMISDAQDILITNRIAEDFLQNQYMKKNLDTKSLWVLGVGTIMAGPLIGWNFGVGEVGPLGMFVALIILSFYYCVFFLISAKLSVLYPYIGGPYAYVRQGLGSFGAYWAGVLTCFEFIGGTAVVLAAFRNYLAFINTEYSTLFYLSIFIVLLVNLQLFSSIVMTFVHYCFTCCALGVLAIFLLGTFETVQSANLLIAAPTLFDWRGILNALPFISLFFMGLENITMTAEEVRFPGRSMPNGLFLGFFTAVVISFSIGYFTVGSVNWQLLKASEFPLLFTLVHVQSQDKVLISTFTVMSSVGFIAALQGFINGYSRQVYALSRGGYFPSFLSKLHPRRKTYPFAILVPAAISLGLSYLFSIKLLIVGAFYSAVIVHLLIIISFIRIRNSEPELFYPYRRVYDSFLLYLTVVILTGILFGFAHRYLLENWRIMVLIPSIISLYYFIFGVKNIRQEAPEEAAAASKIRRNRIRFS</sequence>
<evidence type="ECO:0000259" key="6">
    <source>
        <dbReference type="Pfam" id="PF00324"/>
    </source>
</evidence>
<feature type="transmembrane region" description="Helical" evidence="5">
    <location>
        <begin position="216"/>
        <end position="233"/>
    </location>
</feature>
<feature type="transmembrane region" description="Helical" evidence="5">
    <location>
        <begin position="376"/>
        <end position="395"/>
    </location>
</feature>
<feature type="transmembrane region" description="Helical" evidence="5">
    <location>
        <begin position="46"/>
        <end position="66"/>
    </location>
</feature>
<dbReference type="RefSeq" id="WP_135552629.1">
    <property type="nucleotide sequence ID" value="NZ_SPQQ01000021.1"/>
</dbReference>
<feature type="domain" description="Amino acid permease/ SLC12A" evidence="6">
    <location>
        <begin position="52"/>
        <end position="457"/>
    </location>
</feature>
<name>A0A4Z0QZ72_9FIRM</name>
<comment type="subcellular location">
    <subcellularLocation>
        <location evidence="1">Membrane</location>
        <topology evidence="1">Multi-pass membrane protein</topology>
    </subcellularLocation>
</comment>
<dbReference type="GO" id="GO:0055085">
    <property type="term" value="P:transmembrane transport"/>
    <property type="evidence" value="ECO:0007669"/>
    <property type="project" value="InterPro"/>
</dbReference>
<reference evidence="7 8" key="1">
    <citation type="submission" date="2019-03" db="EMBL/GenBank/DDBJ databases">
        <title>Draft Genome Sequence of Desulfosporosinus fructosivorans Strain 63.6F, Isolated from Marine Sediment in the Baltic Sea.</title>
        <authorList>
            <person name="Hausmann B."/>
            <person name="Vandieken V."/>
            <person name="Pjevac P."/>
            <person name="Schreck K."/>
            <person name="Herbold C.W."/>
            <person name="Loy A."/>
        </authorList>
    </citation>
    <scope>NUCLEOTIDE SEQUENCE [LARGE SCALE GENOMIC DNA]</scope>
    <source>
        <strain evidence="7 8">63.6F</strain>
    </source>
</reference>
<evidence type="ECO:0000256" key="4">
    <source>
        <dbReference type="ARBA" id="ARBA00023136"/>
    </source>
</evidence>
<dbReference type="GO" id="GO:0016020">
    <property type="term" value="C:membrane"/>
    <property type="evidence" value="ECO:0007669"/>
    <property type="project" value="UniProtKB-SubCell"/>
</dbReference>
<dbReference type="OrthoDB" id="178667at2"/>
<evidence type="ECO:0000313" key="7">
    <source>
        <dbReference type="EMBL" id="TGE35047.1"/>
    </source>
</evidence>
<feature type="transmembrane region" description="Helical" evidence="5">
    <location>
        <begin position="152"/>
        <end position="170"/>
    </location>
</feature>
<feature type="transmembrane region" description="Helical" evidence="5">
    <location>
        <begin position="254"/>
        <end position="281"/>
    </location>
</feature>
<dbReference type="Proteomes" id="UP000298460">
    <property type="component" value="Unassembled WGS sequence"/>
</dbReference>
<dbReference type="PANTHER" id="PTHR42770:SF7">
    <property type="entry name" value="MEMBRANE PROTEIN"/>
    <property type="match status" value="1"/>
</dbReference>
<proteinExistence type="predicted"/>
<gene>
    <name evidence="7" type="ORF">E4K67_27445</name>
</gene>
<evidence type="ECO:0000256" key="3">
    <source>
        <dbReference type="ARBA" id="ARBA00022989"/>
    </source>
</evidence>
<dbReference type="PANTHER" id="PTHR42770">
    <property type="entry name" value="AMINO ACID TRANSPORTER-RELATED"/>
    <property type="match status" value="1"/>
</dbReference>
<feature type="transmembrane region" description="Helical" evidence="5">
    <location>
        <begin position="118"/>
        <end position="140"/>
    </location>
</feature>
<feature type="transmembrane region" description="Helical" evidence="5">
    <location>
        <begin position="177"/>
        <end position="196"/>
    </location>
</feature>
<dbReference type="Gene3D" id="1.20.1740.10">
    <property type="entry name" value="Amino acid/polyamine transporter I"/>
    <property type="match status" value="1"/>
</dbReference>
<feature type="transmembrane region" description="Helical" evidence="5">
    <location>
        <begin position="415"/>
        <end position="436"/>
    </location>
</feature>
<evidence type="ECO:0000313" key="8">
    <source>
        <dbReference type="Proteomes" id="UP000298460"/>
    </source>
</evidence>
<feature type="transmembrane region" description="Helical" evidence="5">
    <location>
        <begin position="442"/>
        <end position="459"/>
    </location>
</feature>
<feature type="transmembrane region" description="Helical" evidence="5">
    <location>
        <begin position="301"/>
        <end position="322"/>
    </location>
</feature>
<dbReference type="PIRSF" id="PIRSF006060">
    <property type="entry name" value="AA_transporter"/>
    <property type="match status" value="1"/>
</dbReference>
<feature type="transmembrane region" description="Helical" evidence="5">
    <location>
        <begin position="72"/>
        <end position="97"/>
    </location>
</feature>
<evidence type="ECO:0000256" key="1">
    <source>
        <dbReference type="ARBA" id="ARBA00004141"/>
    </source>
</evidence>
<protein>
    <submittedName>
        <fullName evidence="7">Amino acid permease</fullName>
    </submittedName>
</protein>
<keyword evidence="2 5" id="KW-0812">Transmembrane</keyword>
<keyword evidence="8" id="KW-1185">Reference proteome</keyword>
<keyword evidence="3 5" id="KW-1133">Transmembrane helix</keyword>
<dbReference type="InterPro" id="IPR004841">
    <property type="entry name" value="AA-permease/SLC12A_dom"/>
</dbReference>
<dbReference type="InterPro" id="IPR050367">
    <property type="entry name" value="APC_superfamily"/>
</dbReference>
<dbReference type="EMBL" id="SPQQ01000021">
    <property type="protein sequence ID" value="TGE35047.1"/>
    <property type="molecule type" value="Genomic_DNA"/>
</dbReference>
<dbReference type="AlphaFoldDB" id="A0A4Z0QZ72"/>
<feature type="transmembrane region" description="Helical" evidence="5">
    <location>
        <begin position="352"/>
        <end position="370"/>
    </location>
</feature>
<evidence type="ECO:0000256" key="2">
    <source>
        <dbReference type="ARBA" id="ARBA00022692"/>
    </source>
</evidence>
<accession>A0A4Z0QZ72</accession>
<comment type="caution">
    <text evidence="7">The sequence shown here is derived from an EMBL/GenBank/DDBJ whole genome shotgun (WGS) entry which is preliminary data.</text>
</comment>